<evidence type="ECO:0000313" key="2">
    <source>
        <dbReference type="WBParaSite" id="L893_g20647.t1"/>
    </source>
</evidence>
<dbReference type="WBParaSite" id="L893_g20647.t1">
    <property type="protein sequence ID" value="L893_g20647.t1"/>
    <property type="gene ID" value="L893_g20647"/>
</dbReference>
<dbReference type="AlphaFoldDB" id="A0A1I7YX95"/>
<protein>
    <submittedName>
        <fullName evidence="2">Mab-21 domain-containing protein</fullName>
    </submittedName>
</protein>
<sequence>MDRVPLCFIEEVLLLLEIQKPLFSCDTLQYPSTWGRVSASKGVREQAVLDVYFESNKEPFFEVFSSGPVPLEDLDQYVLRRIAIREESGVLTEDRHPLNKENFQLWRRHLRKGHPCTLALLANFSGVSLVEQLCLAPSRVTNFYFSRHLPLPTKLLTQSIHRGTLRWLICSSVHVTKEIFPVLLRFVASEPFEKFKLTCSTGPVSSRVVLEGAIDAFLSRPRRKQLSFVISERYRDFCGRLTGEDLREKVEVEFRCTRTLLHVCPSESNCCLNKHK</sequence>
<dbReference type="Proteomes" id="UP000095287">
    <property type="component" value="Unplaced"/>
</dbReference>
<evidence type="ECO:0000313" key="1">
    <source>
        <dbReference type="Proteomes" id="UP000095287"/>
    </source>
</evidence>
<proteinExistence type="predicted"/>
<organism evidence="1 2">
    <name type="scientific">Steinernema glaseri</name>
    <dbReference type="NCBI Taxonomy" id="37863"/>
    <lineage>
        <taxon>Eukaryota</taxon>
        <taxon>Metazoa</taxon>
        <taxon>Ecdysozoa</taxon>
        <taxon>Nematoda</taxon>
        <taxon>Chromadorea</taxon>
        <taxon>Rhabditida</taxon>
        <taxon>Tylenchina</taxon>
        <taxon>Panagrolaimomorpha</taxon>
        <taxon>Strongyloidoidea</taxon>
        <taxon>Steinernematidae</taxon>
        <taxon>Steinernema</taxon>
    </lineage>
</organism>
<keyword evidence="1" id="KW-1185">Reference proteome</keyword>
<name>A0A1I7YX95_9BILA</name>
<reference evidence="2" key="1">
    <citation type="submission" date="2016-11" db="UniProtKB">
        <authorList>
            <consortium name="WormBaseParasite"/>
        </authorList>
    </citation>
    <scope>IDENTIFICATION</scope>
</reference>
<accession>A0A1I7YX95</accession>